<evidence type="ECO:0000313" key="2">
    <source>
        <dbReference type="EMBL" id="MBX62136.1"/>
    </source>
</evidence>
<name>A0A2P2Q5A8_RHIMU</name>
<feature type="region of interest" description="Disordered" evidence="1">
    <location>
        <begin position="30"/>
        <end position="50"/>
    </location>
</feature>
<reference evidence="2" key="1">
    <citation type="submission" date="2018-02" db="EMBL/GenBank/DDBJ databases">
        <title>Rhizophora mucronata_Transcriptome.</title>
        <authorList>
            <person name="Meera S.P."/>
            <person name="Sreeshan A."/>
            <person name="Augustine A."/>
        </authorList>
    </citation>
    <scope>NUCLEOTIDE SEQUENCE</scope>
    <source>
        <tissue evidence="2">Leaf</tissue>
    </source>
</reference>
<accession>A0A2P2Q5A8</accession>
<protein>
    <submittedName>
        <fullName evidence="2">Uncharacterized protein</fullName>
    </submittedName>
</protein>
<evidence type="ECO:0000256" key="1">
    <source>
        <dbReference type="SAM" id="MobiDB-lite"/>
    </source>
</evidence>
<feature type="compositionally biased region" description="Polar residues" evidence="1">
    <location>
        <begin position="38"/>
        <end position="50"/>
    </location>
</feature>
<dbReference type="EMBL" id="GGEC01081652">
    <property type="protein sequence ID" value="MBX62136.1"/>
    <property type="molecule type" value="Transcribed_RNA"/>
</dbReference>
<proteinExistence type="predicted"/>
<organism evidence="2">
    <name type="scientific">Rhizophora mucronata</name>
    <name type="common">Asiatic mangrove</name>
    <dbReference type="NCBI Taxonomy" id="61149"/>
    <lineage>
        <taxon>Eukaryota</taxon>
        <taxon>Viridiplantae</taxon>
        <taxon>Streptophyta</taxon>
        <taxon>Embryophyta</taxon>
        <taxon>Tracheophyta</taxon>
        <taxon>Spermatophyta</taxon>
        <taxon>Magnoliopsida</taxon>
        <taxon>eudicotyledons</taxon>
        <taxon>Gunneridae</taxon>
        <taxon>Pentapetalae</taxon>
        <taxon>rosids</taxon>
        <taxon>fabids</taxon>
        <taxon>Malpighiales</taxon>
        <taxon>Rhizophoraceae</taxon>
        <taxon>Rhizophora</taxon>
    </lineage>
</organism>
<dbReference type="AlphaFoldDB" id="A0A2P2Q5A8"/>
<sequence>MIENIQPLAHDHLPMQIINSLAIKQNKIAANQKPKPAGTSTFTGKRTSPTITEGTNFSDICSNNLCGVTAKVVTEQDASTRR</sequence>